<dbReference type="GO" id="GO:0006265">
    <property type="term" value="P:DNA topological change"/>
    <property type="evidence" value="ECO:0007669"/>
    <property type="project" value="InterPro"/>
</dbReference>
<dbReference type="InterPro" id="IPR023406">
    <property type="entry name" value="Topo_IA_AS"/>
</dbReference>
<feature type="region of interest" description="Disordered" evidence="11">
    <location>
        <begin position="1015"/>
        <end position="1046"/>
    </location>
</feature>
<dbReference type="Gene3D" id="1.10.290.10">
    <property type="entry name" value="Topoisomerase I, domain 4"/>
    <property type="match status" value="1"/>
</dbReference>
<keyword evidence="9" id="KW-0539">Nucleus</keyword>
<feature type="DNA-binding region" description="HMG box" evidence="9">
    <location>
        <begin position="1130"/>
        <end position="1195"/>
    </location>
</feature>
<dbReference type="HAMAP" id="MF_00952">
    <property type="entry name" value="Topoisom_1_prok"/>
    <property type="match status" value="1"/>
</dbReference>
<reference evidence="17" key="1">
    <citation type="journal article" date="2023" name="Commun. Biol.">
        <title>Genome analysis of Parmales, the sister group of diatoms, reveals the evolutionary specialization of diatoms from phago-mixotrophs to photoautotrophs.</title>
        <authorList>
            <person name="Ban H."/>
            <person name="Sato S."/>
            <person name="Yoshikawa S."/>
            <person name="Yamada K."/>
            <person name="Nakamura Y."/>
            <person name="Ichinomiya M."/>
            <person name="Sato N."/>
            <person name="Blanc-Mathieu R."/>
            <person name="Endo H."/>
            <person name="Kuwata A."/>
            <person name="Ogata H."/>
        </authorList>
    </citation>
    <scope>NUCLEOTIDE SEQUENCE [LARGE SCALE GENOMIC DNA]</scope>
    <source>
        <strain evidence="17">NIES 3700</strain>
    </source>
</reference>
<dbReference type="InterPro" id="IPR013825">
    <property type="entry name" value="Topo_IA_cen_sub2"/>
</dbReference>
<dbReference type="PROSITE" id="PS00396">
    <property type="entry name" value="TOPO_IA_1"/>
    <property type="match status" value="1"/>
</dbReference>
<protein>
    <recommendedName>
        <fullName evidence="3">DNA topoisomerase</fullName>
        <ecNumber evidence="3">5.6.2.1</ecNumber>
    </recommendedName>
</protein>
<evidence type="ECO:0000256" key="2">
    <source>
        <dbReference type="ARBA" id="ARBA00009446"/>
    </source>
</evidence>
<dbReference type="PROSITE" id="PS50880">
    <property type="entry name" value="TOPRIM"/>
    <property type="match status" value="1"/>
</dbReference>
<dbReference type="InterPro" id="IPR000380">
    <property type="entry name" value="Topo_IA"/>
</dbReference>
<evidence type="ECO:0000256" key="7">
    <source>
        <dbReference type="ARBA" id="ARBA00023125"/>
    </source>
</evidence>
<dbReference type="CDD" id="cd00186">
    <property type="entry name" value="TOP1Ac"/>
    <property type="match status" value="1"/>
</dbReference>
<dbReference type="InterPro" id="IPR036910">
    <property type="entry name" value="HMG_box_dom_sf"/>
</dbReference>
<dbReference type="SMART" id="SM00398">
    <property type="entry name" value="HMG"/>
    <property type="match status" value="2"/>
</dbReference>
<dbReference type="GO" id="GO:0003917">
    <property type="term" value="F:DNA topoisomerase type I (single strand cut, ATP-independent) activity"/>
    <property type="evidence" value="ECO:0007669"/>
    <property type="project" value="UniProtKB-EC"/>
</dbReference>
<dbReference type="SUPFAM" id="SSF47095">
    <property type="entry name" value="HMG-box"/>
    <property type="match status" value="2"/>
</dbReference>
<keyword evidence="7 9" id="KW-0238">DNA-binding</keyword>
<feature type="DNA-binding region" description="HMG box" evidence="9">
    <location>
        <begin position="1042"/>
        <end position="1107"/>
    </location>
</feature>
<dbReference type="PRINTS" id="PR00417">
    <property type="entry name" value="PRTPISMRASEI"/>
</dbReference>
<dbReference type="Pfam" id="PF01751">
    <property type="entry name" value="Toprim"/>
    <property type="match status" value="1"/>
</dbReference>
<feature type="signal peptide" evidence="12">
    <location>
        <begin position="1"/>
        <end position="16"/>
    </location>
</feature>
<dbReference type="Pfam" id="PF13368">
    <property type="entry name" value="Toprim_C_rpt"/>
    <property type="match status" value="2"/>
</dbReference>
<dbReference type="Pfam" id="PF01131">
    <property type="entry name" value="Topoisom_bac"/>
    <property type="match status" value="1"/>
</dbReference>
<feature type="domain" description="HMG box" evidence="13">
    <location>
        <begin position="1130"/>
        <end position="1195"/>
    </location>
</feature>
<feature type="domain" description="Topo IA-type catalytic" evidence="15">
    <location>
        <begin position="241"/>
        <end position="720"/>
    </location>
</feature>
<evidence type="ECO:0000256" key="3">
    <source>
        <dbReference type="ARBA" id="ARBA00012891"/>
    </source>
</evidence>
<dbReference type="InterPro" id="IPR013824">
    <property type="entry name" value="Topo_IA_cen_sub1"/>
</dbReference>
<dbReference type="NCBIfam" id="TIGR01051">
    <property type="entry name" value="topA_bact"/>
    <property type="match status" value="1"/>
</dbReference>
<evidence type="ECO:0000256" key="9">
    <source>
        <dbReference type="PROSITE-ProRule" id="PRU00267"/>
    </source>
</evidence>
<dbReference type="CDD" id="cd00084">
    <property type="entry name" value="HMG-box_SF"/>
    <property type="match status" value="1"/>
</dbReference>
<dbReference type="EMBL" id="BRXW01000122">
    <property type="protein sequence ID" value="GMI08263.1"/>
    <property type="molecule type" value="Genomic_DNA"/>
</dbReference>
<dbReference type="InterPro" id="IPR013826">
    <property type="entry name" value="Topo_IA_cen_sub3"/>
</dbReference>
<dbReference type="GO" id="GO:0003677">
    <property type="term" value="F:DNA binding"/>
    <property type="evidence" value="ECO:0007669"/>
    <property type="project" value="UniProtKB-UniRule"/>
</dbReference>
<dbReference type="Gene3D" id="2.70.20.10">
    <property type="entry name" value="Topoisomerase I, domain 3"/>
    <property type="match status" value="1"/>
</dbReference>
<dbReference type="InterPro" id="IPR013497">
    <property type="entry name" value="Topo_IA_cen"/>
</dbReference>
<dbReference type="SMART" id="SM00493">
    <property type="entry name" value="TOPRIM"/>
    <property type="match status" value="1"/>
</dbReference>
<dbReference type="SUPFAM" id="SSF56712">
    <property type="entry name" value="Prokaryotic type I DNA topoisomerase"/>
    <property type="match status" value="1"/>
</dbReference>
<dbReference type="Gene3D" id="1.10.30.10">
    <property type="entry name" value="High mobility group box domain"/>
    <property type="match status" value="2"/>
</dbReference>
<evidence type="ECO:0000259" key="13">
    <source>
        <dbReference type="PROSITE" id="PS50118"/>
    </source>
</evidence>
<comment type="caution">
    <text evidence="16">The sequence shown here is derived from an EMBL/GenBank/DDBJ whole genome shotgun (WGS) entry which is preliminary data.</text>
</comment>
<dbReference type="InterPro" id="IPR025589">
    <property type="entry name" value="Toprim_C_rpt"/>
</dbReference>
<dbReference type="InterPro" id="IPR005733">
    <property type="entry name" value="TopoI_bac-type"/>
</dbReference>
<gene>
    <name evidence="16" type="ORF">TrLO_g6461</name>
</gene>
<keyword evidence="8" id="KW-0413">Isomerase</keyword>
<dbReference type="InterPro" id="IPR003601">
    <property type="entry name" value="Topo_IA_2"/>
</dbReference>
<keyword evidence="6" id="KW-0799">Topoisomerase</keyword>
<evidence type="ECO:0000256" key="10">
    <source>
        <dbReference type="SAM" id="Coils"/>
    </source>
</evidence>
<dbReference type="InterPro" id="IPR023405">
    <property type="entry name" value="Topo_IA_core_domain"/>
</dbReference>
<dbReference type="Gene3D" id="3.40.50.140">
    <property type="match status" value="1"/>
</dbReference>
<feature type="domain" description="Toprim" evidence="14">
    <location>
        <begin position="91"/>
        <end position="225"/>
    </location>
</feature>
<dbReference type="SMART" id="SM00437">
    <property type="entry name" value="TOP1Ac"/>
    <property type="match status" value="1"/>
</dbReference>
<dbReference type="SMART" id="SM00436">
    <property type="entry name" value="TOP1Bc"/>
    <property type="match status" value="1"/>
</dbReference>
<evidence type="ECO:0000256" key="1">
    <source>
        <dbReference type="ARBA" id="ARBA00000213"/>
    </source>
</evidence>
<evidence type="ECO:0000313" key="16">
    <source>
        <dbReference type="EMBL" id="GMI08263.1"/>
    </source>
</evidence>
<feature type="compositionally biased region" description="Low complexity" evidence="11">
    <location>
        <begin position="367"/>
        <end position="381"/>
    </location>
</feature>
<keyword evidence="5" id="KW-0460">Magnesium</keyword>
<sequence>MIFLLVCVLRLSTNLAFLGPPSIPKLQRLVTEASNDGPFYPYSQGRHPSIISKSFPSIISTSTTTSLSSTPTSSDKTTSSSLKPHLNSTLKSLVIVESPSKASTIQKILSSIFPTTGSGSWTVQSCNGHVLDLPKSSSSIPKKYRNETWSRLGINVDKSYEPIYVIPDSKTTLVSSLLSHCSKSDIIYLATDSDREGEAISSHLKFLIREKGLRMECVRVTFNEITGKAVGEGFERGREVDMDLVRAQETRRIVDRLTGFTVSPVLWKKIAPGLSAGRVQSVGLGRIVERERERMEFKSVEWYDYQANFTLGGEVFRGDLIEVDSKKISKSADFTDAGTLKLGSSSSLHIQEATLPPLTASLSSHPTGTITSLTSKTSSLSPPNPFITSSLQITSNRRLGLTSTQTMRSAQKLYESGYITYMRTDSFRMSEEGTKATSEIIEKIYGQENVKTVDVKKSKSKKDTPKNAQEAHEAIRPSILESGTFASPSSLTSSLSKVDLALYTLIYSRTLASMMIDKVVKSTTCLIDVGERNPFRFKVTGSQVVNKGWAVVDNSGSNTSSILPSELEKDEIVALTSFEPNQHKTQPPPRFNEATFVKELERLGVGRPSTYASVLETLRTRAYVTSGKEDEFNNDIGEARGTMISAQRAAGSPSLGGGRGSLIPSLTAFVVSDLLKNWMSEYVDSEFTRDMEERLDSIAKGEGEKNIYLKEYFEGERGLKELVKKMDEECKADDARRANLPLLAEPVEAVAGGNVSLFVGPWGPYVVRSNGEGERETAPLPGGMITDLENLTPSALHSIVDGRNNNGTILGKTPEGDNVRLCLGRFGSYLQVGEKGENGTRTQTLPKQYGGMGGSQLMNVVDSGNSENKPLNELVGLTFERAMGYLNLPRTICEYEEKKVETNIGRYGPYIKFNNSFVSLPVEHDLLEVGEEIAIGLVIDGIINKSAKLGRGVLLDFGKVEGGTLTVREGRFGVYLNWKKVNAKLPKEYADEPTSISQEVAWAAIQEKAAGGTGKKAAGKKKVVKGNAGKEASNSSNLPSPPKRPPSAYLLFCGENRAEVSKTTKKLGDVSKELARLWKESEGKRERWEEQAADAKKKYEADKNEWAKECEKLEPGGLKKVNKKKVEAKATRTPSAYMIFCSEIRSRVMEMENVDGEKLSFGEVTKVLAAQWKALDEKERDIYNNKKEELKNSEE</sequence>
<evidence type="ECO:0000256" key="8">
    <source>
        <dbReference type="ARBA" id="ARBA00023235"/>
    </source>
</evidence>
<feature type="coiled-coil region" evidence="10">
    <location>
        <begin position="1078"/>
        <end position="1109"/>
    </location>
</feature>
<dbReference type="InterPro" id="IPR006171">
    <property type="entry name" value="TOPRIM_dom"/>
</dbReference>
<keyword evidence="17" id="KW-1185">Reference proteome</keyword>
<dbReference type="Pfam" id="PF00505">
    <property type="entry name" value="HMG_box"/>
    <property type="match status" value="2"/>
</dbReference>
<proteinExistence type="inferred from homology"/>
<evidence type="ECO:0000259" key="15">
    <source>
        <dbReference type="PROSITE" id="PS52039"/>
    </source>
</evidence>
<dbReference type="GO" id="GO:0005634">
    <property type="term" value="C:nucleus"/>
    <property type="evidence" value="ECO:0007669"/>
    <property type="project" value="UniProtKB-UniRule"/>
</dbReference>
<feature type="domain" description="HMG box" evidence="13">
    <location>
        <begin position="1042"/>
        <end position="1107"/>
    </location>
</feature>
<feature type="chain" id="PRO_5040839842" description="DNA topoisomerase" evidence="12">
    <location>
        <begin position="17"/>
        <end position="1195"/>
    </location>
</feature>
<feature type="region of interest" description="Disordered" evidence="11">
    <location>
        <begin position="358"/>
        <end position="389"/>
    </location>
</feature>
<accession>A0A9W7CLY8</accession>
<keyword evidence="12" id="KW-0732">Signal</keyword>
<comment type="catalytic activity">
    <reaction evidence="1">
        <text>ATP-independent breakage of single-stranded DNA, followed by passage and rejoining.</text>
        <dbReference type="EC" id="5.6.2.1"/>
    </reaction>
</comment>
<evidence type="ECO:0000256" key="4">
    <source>
        <dbReference type="ARBA" id="ARBA00022723"/>
    </source>
</evidence>
<dbReference type="EC" id="5.6.2.1" evidence="3"/>
<dbReference type="PANTHER" id="PTHR42785">
    <property type="entry name" value="DNA TOPOISOMERASE, TYPE IA, CORE"/>
    <property type="match status" value="1"/>
</dbReference>
<name>A0A9W7CLY8_9STRA</name>
<dbReference type="Gene3D" id="1.10.460.10">
    <property type="entry name" value="Topoisomerase I, domain 2"/>
    <property type="match status" value="2"/>
</dbReference>
<evidence type="ECO:0000313" key="17">
    <source>
        <dbReference type="Proteomes" id="UP001165122"/>
    </source>
</evidence>
<evidence type="ECO:0000259" key="14">
    <source>
        <dbReference type="PROSITE" id="PS50880"/>
    </source>
</evidence>
<dbReference type="InterPro" id="IPR003602">
    <property type="entry name" value="Topo_IA_DNA-bd_dom"/>
</dbReference>
<dbReference type="Proteomes" id="UP001165122">
    <property type="component" value="Unassembled WGS sequence"/>
</dbReference>
<organism evidence="16 17">
    <name type="scientific">Triparma laevis f. longispina</name>
    <dbReference type="NCBI Taxonomy" id="1714387"/>
    <lineage>
        <taxon>Eukaryota</taxon>
        <taxon>Sar</taxon>
        <taxon>Stramenopiles</taxon>
        <taxon>Ochrophyta</taxon>
        <taxon>Bolidophyceae</taxon>
        <taxon>Parmales</taxon>
        <taxon>Triparmaceae</taxon>
        <taxon>Triparma</taxon>
    </lineage>
</organism>
<evidence type="ECO:0000256" key="5">
    <source>
        <dbReference type="ARBA" id="ARBA00022842"/>
    </source>
</evidence>
<keyword evidence="10" id="KW-0175">Coiled coil</keyword>
<evidence type="ECO:0000256" key="11">
    <source>
        <dbReference type="SAM" id="MobiDB-lite"/>
    </source>
</evidence>
<dbReference type="InterPro" id="IPR028612">
    <property type="entry name" value="Topoisom_1_IA"/>
</dbReference>
<dbReference type="PROSITE" id="PS52039">
    <property type="entry name" value="TOPO_IA_2"/>
    <property type="match status" value="1"/>
</dbReference>
<dbReference type="InterPro" id="IPR009071">
    <property type="entry name" value="HMG_box_dom"/>
</dbReference>
<dbReference type="OrthoDB" id="38765at2759"/>
<feature type="region of interest" description="Disordered" evidence="11">
    <location>
        <begin position="63"/>
        <end position="84"/>
    </location>
</feature>
<comment type="similarity">
    <text evidence="2">Belongs to the type IA topoisomerase family.</text>
</comment>
<dbReference type="PROSITE" id="PS50118">
    <property type="entry name" value="HMG_BOX_2"/>
    <property type="match status" value="2"/>
</dbReference>
<evidence type="ECO:0000256" key="12">
    <source>
        <dbReference type="SAM" id="SignalP"/>
    </source>
</evidence>
<keyword evidence="4" id="KW-0479">Metal-binding</keyword>
<dbReference type="GO" id="GO:0046872">
    <property type="term" value="F:metal ion binding"/>
    <property type="evidence" value="ECO:0007669"/>
    <property type="project" value="UniProtKB-KW"/>
</dbReference>
<evidence type="ECO:0000256" key="6">
    <source>
        <dbReference type="ARBA" id="ARBA00023029"/>
    </source>
</evidence>
<dbReference type="PANTHER" id="PTHR42785:SF1">
    <property type="entry name" value="DNA TOPOISOMERASE"/>
    <property type="match status" value="1"/>
</dbReference>
<dbReference type="AlphaFoldDB" id="A0A9W7CLY8"/>